<dbReference type="Pfam" id="PF00268">
    <property type="entry name" value="Ribonuc_red_sm"/>
    <property type="match status" value="1"/>
</dbReference>
<evidence type="ECO:0000256" key="3">
    <source>
        <dbReference type="PIRSR" id="PIRSR000355-2"/>
    </source>
</evidence>
<organism evidence="4 5">
    <name type="scientific">Luteolibacter pohnpeiensis</name>
    <dbReference type="NCBI Taxonomy" id="454153"/>
    <lineage>
        <taxon>Bacteria</taxon>
        <taxon>Pseudomonadati</taxon>
        <taxon>Verrucomicrobiota</taxon>
        <taxon>Verrucomicrobiia</taxon>
        <taxon>Verrucomicrobiales</taxon>
        <taxon>Verrucomicrobiaceae</taxon>
        <taxon>Luteolibacter</taxon>
    </lineage>
</organism>
<dbReference type="GO" id="GO:0046872">
    <property type="term" value="F:metal ion binding"/>
    <property type="evidence" value="ECO:0007669"/>
    <property type="project" value="UniProtKB-KW"/>
</dbReference>
<dbReference type="PANTHER" id="PTHR23409">
    <property type="entry name" value="RIBONUCLEOSIDE-DIPHOSPHATE REDUCTASE SMALL CHAIN"/>
    <property type="match status" value="1"/>
</dbReference>
<dbReference type="GO" id="GO:0004748">
    <property type="term" value="F:ribonucleoside-diphosphate reductase activity, thioredoxin disulfide as acceptor"/>
    <property type="evidence" value="ECO:0007669"/>
    <property type="project" value="UniProtKB-EC"/>
</dbReference>
<comment type="similarity">
    <text evidence="1 2">Belongs to the ribonucleoside diphosphate reductase small chain family.</text>
</comment>
<evidence type="ECO:0000256" key="1">
    <source>
        <dbReference type="ARBA" id="ARBA00009303"/>
    </source>
</evidence>
<dbReference type="InterPro" id="IPR009078">
    <property type="entry name" value="Ferritin-like_SF"/>
</dbReference>
<reference evidence="4" key="1">
    <citation type="submission" date="2021-01" db="EMBL/GenBank/DDBJ databases">
        <title>Modified the classification status of verrucomicrobia.</title>
        <authorList>
            <person name="Feng X."/>
        </authorList>
    </citation>
    <scope>NUCLEOTIDE SEQUENCE</scope>
    <source>
        <strain evidence="4">KCTC 22041</strain>
    </source>
</reference>
<protein>
    <recommendedName>
        <fullName evidence="2">Ribonucleoside-diphosphate reductase subunit beta</fullName>
        <ecNumber evidence="2">1.17.4.1</ecNumber>
    </recommendedName>
</protein>
<feature type="binding site" evidence="3">
    <location>
        <position position="130"/>
    </location>
    <ligand>
        <name>Fe cation</name>
        <dbReference type="ChEBI" id="CHEBI:24875"/>
        <label>1</label>
    </ligand>
</feature>
<dbReference type="AlphaFoldDB" id="A0A934S4H9"/>
<comment type="catalytic activity">
    <reaction evidence="2">
        <text>a 2'-deoxyribonucleoside 5'-diphosphate + [thioredoxin]-disulfide + H2O = a ribonucleoside 5'-diphosphate + [thioredoxin]-dithiol</text>
        <dbReference type="Rhea" id="RHEA:23252"/>
        <dbReference type="Rhea" id="RHEA-COMP:10698"/>
        <dbReference type="Rhea" id="RHEA-COMP:10700"/>
        <dbReference type="ChEBI" id="CHEBI:15377"/>
        <dbReference type="ChEBI" id="CHEBI:29950"/>
        <dbReference type="ChEBI" id="CHEBI:50058"/>
        <dbReference type="ChEBI" id="CHEBI:57930"/>
        <dbReference type="ChEBI" id="CHEBI:73316"/>
        <dbReference type="EC" id="1.17.4.1"/>
    </reaction>
</comment>
<proteinExistence type="inferred from homology"/>
<dbReference type="RefSeq" id="WP_200266699.1">
    <property type="nucleotide sequence ID" value="NZ_JAENIJ010000001.1"/>
</dbReference>
<dbReference type="SUPFAM" id="SSF47240">
    <property type="entry name" value="Ferritin-like"/>
    <property type="match status" value="1"/>
</dbReference>
<feature type="binding site" evidence="3">
    <location>
        <position position="133"/>
    </location>
    <ligand>
        <name>Fe cation</name>
        <dbReference type="ChEBI" id="CHEBI:24875"/>
        <label>1</label>
    </ligand>
</feature>
<dbReference type="EC" id="1.17.4.1" evidence="2"/>
<feature type="binding site" evidence="3">
    <location>
        <position position="130"/>
    </location>
    <ligand>
        <name>Fe cation</name>
        <dbReference type="ChEBI" id="CHEBI:24875"/>
        <label>2</label>
    </ligand>
</feature>
<dbReference type="InterPro" id="IPR012348">
    <property type="entry name" value="RNR-like"/>
</dbReference>
<dbReference type="NCBIfam" id="NF007186">
    <property type="entry name" value="PRK09614.1-5"/>
    <property type="match status" value="1"/>
</dbReference>
<sequence>MSATTTVTLGSKTFVLDREKAEAAFAAKRVINGKDTMFFNILPLKYQWAYDLYKTMKNNHWEPEDITMQKDVEQWRSNEITDVERWIIKMGIGYFSAAEGIVGDNILHVVREVVTAPELKLVLGRHAHEENIHADSLVYMLSSLGLNPHECEAMFEDIPTIKEKNHFVVSNSRSLRRDIDLTVTENKQALAKNIFMFGQVMEGTQFYGLFGMILSLYRQNKFPGIGTMFRYTMRDESNHIEVFRNLLMDLIDENPDVWTEEFREDLRQTMAEGIRLEKQFIRDCLPVSAIGLNSDDFETYIDYIADRRLVSCGLNPLNASTGNPFPWLAELMDIKKETNFFEGRVTEYQKASALGTVDDDEL</sequence>
<evidence type="ECO:0000313" key="4">
    <source>
        <dbReference type="EMBL" id="MBK1880979.1"/>
    </source>
</evidence>
<feature type="binding site" evidence="3">
    <location>
        <position position="99"/>
    </location>
    <ligand>
        <name>Fe cation</name>
        <dbReference type="ChEBI" id="CHEBI:24875"/>
        <label>1</label>
    </ligand>
</feature>
<dbReference type="CDD" id="cd01049">
    <property type="entry name" value="RNRR2"/>
    <property type="match status" value="1"/>
</dbReference>
<feature type="binding site" evidence="3">
    <location>
        <position position="202"/>
    </location>
    <ligand>
        <name>Fe cation</name>
        <dbReference type="ChEBI" id="CHEBI:24875"/>
        <label>2</label>
    </ligand>
</feature>
<dbReference type="InterPro" id="IPR000358">
    <property type="entry name" value="RNR_small_fam"/>
</dbReference>
<evidence type="ECO:0000256" key="2">
    <source>
        <dbReference type="PIRNR" id="PIRNR000355"/>
    </source>
</evidence>
<keyword evidence="5" id="KW-1185">Reference proteome</keyword>
<comment type="function">
    <text evidence="2">Provides the precursors necessary for DNA synthesis. Catalyzes the biosynthesis of deoxyribonucleotides from the corresponding ribonucleotides.</text>
</comment>
<name>A0A934S4H9_9BACT</name>
<dbReference type="NCBIfam" id="NF005550">
    <property type="entry name" value="PRK07209.1"/>
    <property type="match status" value="1"/>
</dbReference>
<feature type="binding site" evidence="3">
    <location>
        <position position="236"/>
    </location>
    <ligand>
        <name>Fe cation</name>
        <dbReference type="ChEBI" id="CHEBI:24875"/>
        <label>2</label>
    </ligand>
</feature>
<comment type="caution">
    <text evidence="4">The sequence shown here is derived from an EMBL/GenBank/DDBJ whole genome shotgun (WGS) entry which is preliminary data.</text>
</comment>
<dbReference type="PANTHER" id="PTHR23409:SF18">
    <property type="entry name" value="RIBONUCLEOSIDE-DIPHOSPHATE REDUCTASE SUBUNIT M2"/>
    <property type="match status" value="1"/>
</dbReference>
<accession>A0A934S4H9</accession>
<keyword evidence="2 4" id="KW-0560">Oxidoreductase</keyword>
<dbReference type="Gene3D" id="1.10.620.20">
    <property type="entry name" value="Ribonucleotide Reductase, subunit A"/>
    <property type="match status" value="1"/>
</dbReference>
<dbReference type="GO" id="GO:0009263">
    <property type="term" value="P:deoxyribonucleotide biosynthetic process"/>
    <property type="evidence" value="ECO:0007669"/>
    <property type="project" value="UniProtKB-KW"/>
</dbReference>
<feature type="binding site" evidence="3">
    <location>
        <position position="239"/>
    </location>
    <ligand>
        <name>Fe cation</name>
        <dbReference type="ChEBI" id="CHEBI:24875"/>
        <label>2</label>
    </ligand>
</feature>
<comment type="cofactor">
    <cofactor evidence="2 3">
        <name>Fe cation</name>
        <dbReference type="ChEBI" id="CHEBI:24875"/>
    </cofactor>
    <text evidence="2 3">Binds 2 iron ions per subunit.</text>
</comment>
<evidence type="ECO:0000313" key="5">
    <source>
        <dbReference type="Proteomes" id="UP000603141"/>
    </source>
</evidence>
<dbReference type="InterPro" id="IPR033909">
    <property type="entry name" value="RNR_small"/>
</dbReference>
<dbReference type="Proteomes" id="UP000603141">
    <property type="component" value="Unassembled WGS sequence"/>
</dbReference>
<dbReference type="PIRSF" id="PIRSF000355">
    <property type="entry name" value="NrdB"/>
    <property type="match status" value="1"/>
</dbReference>
<keyword evidence="2" id="KW-0215">Deoxyribonucleotide synthesis</keyword>
<gene>
    <name evidence="4" type="ORF">JIN85_01050</name>
</gene>
<keyword evidence="2 3" id="KW-0479">Metal-binding</keyword>
<keyword evidence="2 3" id="KW-0408">Iron</keyword>
<dbReference type="EMBL" id="JAENIJ010000001">
    <property type="protein sequence ID" value="MBK1880979.1"/>
    <property type="molecule type" value="Genomic_DNA"/>
</dbReference>